<evidence type="ECO:0000313" key="5">
    <source>
        <dbReference type="EMBL" id="APW43187.1"/>
    </source>
</evidence>
<dbReference type="Gene3D" id="3.30.565.10">
    <property type="entry name" value="Histidine kinase-like ATPase, C-terminal domain"/>
    <property type="match status" value="1"/>
</dbReference>
<dbReference type="EMBL" id="CP019239">
    <property type="protein sequence ID" value="APW43187.1"/>
    <property type="molecule type" value="Genomic_DNA"/>
</dbReference>
<feature type="domain" description="Response regulatory" evidence="4">
    <location>
        <begin position="17"/>
        <end position="134"/>
    </location>
</feature>
<dbReference type="Pfam" id="PF00072">
    <property type="entry name" value="Response_reg"/>
    <property type="match status" value="2"/>
</dbReference>
<dbReference type="GO" id="GO:0000155">
    <property type="term" value="F:phosphorelay sensor kinase activity"/>
    <property type="evidence" value="ECO:0007669"/>
    <property type="project" value="InterPro"/>
</dbReference>
<dbReference type="Gene3D" id="3.40.50.2300">
    <property type="match status" value="2"/>
</dbReference>
<dbReference type="SUPFAM" id="SSF55874">
    <property type="entry name" value="ATPase domain of HSP90 chaperone/DNA topoisomerase II/histidine kinase"/>
    <property type="match status" value="1"/>
</dbReference>
<dbReference type="STRING" id="1484693.RS694_12065"/>
<dbReference type="PROSITE" id="PS50110">
    <property type="entry name" value="RESPONSE_REGULATORY"/>
    <property type="match status" value="2"/>
</dbReference>
<feature type="modified residue" description="4-aspartylphosphate" evidence="2">
    <location>
        <position position="229"/>
    </location>
</feature>
<dbReference type="InterPro" id="IPR011006">
    <property type="entry name" value="CheY-like_superfamily"/>
</dbReference>
<name>A0A1P8KB16_9BURK</name>
<dbReference type="RefSeq" id="WP_029708898.1">
    <property type="nucleotide sequence ID" value="NZ_CP019239.1"/>
</dbReference>
<feature type="modified residue" description="4-aspartylphosphate" evidence="2">
    <location>
        <position position="67"/>
    </location>
</feature>
<accession>A0A1P8KB16</accession>
<dbReference type="Proteomes" id="UP000186110">
    <property type="component" value="Chromosome"/>
</dbReference>
<keyword evidence="1 2" id="KW-0597">Phosphoprotein</keyword>
<dbReference type="Pfam" id="PF02518">
    <property type="entry name" value="HATPase_c"/>
    <property type="match status" value="1"/>
</dbReference>
<dbReference type="InterPro" id="IPR036890">
    <property type="entry name" value="HATPase_C_sf"/>
</dbReference>
<evidence type="ECO:0000256" key="2">
    <source>
        <dbReference type="PROSITE-ProRule" id="PRU00169"/>
    </source>
</evidence>
<proteinExistence type="predicted"/>
<sequence>MSLFDEPGASQLDKRKTYLVVDDFDTMRRVTVNQLRLLGAEKIITANDGMEAMRILRNQQVDMVLSDWNMPVMTGIELLKEVRADERLFSLPFVMITAEAERRHVETAVASGVSAMLLKPYSPNQLGQRLERALAVKHRRMVAAAEPEDEAPVPQKESSGFYGVTAPAAPEAAEEDARMTVLIVDDTPDNLTLLGHLLKDEYRVRLAPNGAKALEICSSDEPPDLVLLDVMMPGMDGFEVAKRMREHPNSESTPVIFVTALTTSDAHAKGMELGAVDFITKPINPELLKPRVRNFMRYVQLRKSMQADFDGMVETARLREQVEHITRHDIKGPLAGVLGLLQGMMADKDVTRSQVETFKLLEDTAMTIMNIVNMSSELLKMETGRFVLRAEPVDLTAILRRVAELNRQAFSSKGVTISVAVDGAAGNDSPRALGEGTLCYSLFQNLVKNACEAAPEGSTISITLFDEDPLRVVVRNVGAVPAAIRERFFEKFVTVGKQGGTGLGTYSAKLLSEAQNGGISLAVDDSSNTTAITVTLPRQA</sequence>
<dbReference type="PANTHER" id="PTHR43547:SF2">
    <property type="entry name" value="HYBRID SIGNAL TRANSDUCTION HISTIDINE KINASE C"/>
    <property type="match status" value="1"/>
</dbReference>
<dbReference type="InterPro" id="IPR001789">
    <property type="entry name" value="Sig_transdc_resp-reg_receiver"/>
</dbReference>
<dbReference type="InterPro" id="IPR003594">
    <property type="entry name" value="HATPase_dom"/>
</dbReference>
<dbReference type="SUPFAM" id="SSF47384">
    <property type="entry name" value="Homodimeric domain of signal transducing histidine kinase"/>
    <property type="match status" value="1"/>
</dbReference>
<evidence type="ECO:0000259" key="3">
    <source>
        <dbReference type="PROSITE" id="PS50109"/>
    </source>
</evidence>
<evidence type="ECO:0000256" key="1">
    <source>
        <dbReference type="ARBA" id="ARBA00022553"/>
    </source>
</evidence>
<dbReference type="InterPro" id="IPR005467">
    <property type="entry name" value="His_kinase_dom"/>
</dbReference>
<keyword evidence="5" id="KW-0418">Kinase</keyword>
<dbReference type="eggNOG" id="COG3437">
    <property type="taxonomic scope" value="Bacteria"/>
</dbReference>
<reference evidence="5 6" key="1">
    <citation type="submission" date="2017-01" db="EMBL/GenBank/DDBJ databases">
        <authorList>
            <person name="Mah S.A."/>
            <person name="Swanson W.J."/>
            <person name="Moy G.W."/>
            <person name="Vacquier V.D."/>
        </authorList>
    </citation>
    <scope>NUCLEOTIDE SEQUENCE [LARGE SCALE GENOMIC DNA]</scope>
    <source>
        <strain evidence="5 6">DSM 22694</strain>
    </source>
</reference>
<dbReference type="AlphaFoldDB" id="A0A1P8KB16"/>
<dbReference type="InterPro" id="IPR036097">
    <property type="entry name" value="HisK_dim/P_sf"/>
</dbReference>
<dbReference type="PROSITE" id="PS50109">
    <property type="entry name" value="HIS_KIN"/>
    <property type="match status" value="1"/>
</dbReference>
<dbReference type="PANTHER" id="PTHR43547">
    <property type="entry name" value="TWO-COMPONENT HISTIDINE KINASE"/>
    <property type="match status" value="1"/>
</dbReference>
<dbReference type="SMART" id="SM00448">
    <property type="entry name" value="REC"/>
    <property type="match status" value="2"/>
</dbReference>
<feature type="domain" description="Response regulatory" evidence="4">
    <location>
        <begin position="180"/>
        <end position="296"/>
    </location>
</feature>
<dbReference type="SUPFAM" id="SSF52172">
    <property type="entry name" value="CheY-like"/>
    <property type="match status" value="2"/>
</dbReference>
<evidence type="ECO:0000259" key="4">
    <source>
        <dbReference type="PROSITE" id="PS50110"/>
    </source>
</evidence>
<dbReference type="KEGG" id="rsb:RS694_12065"/>
<dbReference type="eggNOG" id="COG4191">
    <property type="taxonomic scope" value="Bacteria"/>
</dbReference>
<protein>
    <submittedName>
        <fullName evidence="5">Hybrid sensor histidine kinase/response regulator</fullName>
    </submittedName>
</protein>
<keyword evidence="6" id="KW-1185">Reference proteome</keyword>
<dbReference type="eggNOG" id="COG0745">
    <property type="taxonomic scope" value="Bacteria"/>
</dbReference>
<keyword evidence="5" id="KW-0808">Transferase</keyword>
<dbReference type="SMART" id="SM00387">
    <property type="entry name" value="HATPase_c"/>
    <property type="match status" value="1"/>
</dbReference>
<evidence type="ECO:0000313" key="6">
    <source>
        <dbReference type="Proteomes" id="UP000186110"/>
    </source>
</evidence>
<organism evidence="5 6">
    <name type="scientific">Rhodoferax saidenbachensis</name>
    <dbReference type="NCBI Taxonomy" id="1484693"/>
    <lineage>
        <taxon>Bacteria</taxon>
        <taxon>Pseudomonadati</taxon>
        <taxon>Pseudomonadota</taxon>
        <taxon>Betaproteobacteria</taxon>
        <taxon>Burkholderiales</taxon>
        <taxon>Comamonadaceae</taxon>
        <taxon>Rhodoferax</taxon>
    </lineage>
</organism>
<feature type="domain" description="Histidine kinase" evidence="3">
    <location>
        <begin position="325"/>
        <end position="540"/>
    </location>
</feature>
<gene>
    <name evidence="5" type="ORF">RS694_12065</name>
</gene>